<evidence type="ECO:0000256" key="1">
    <source>
        <dbReference type="SAM" id="MobiDB-lite"/>
    </source>
</evidence>
<dbReference type="PANTHER" id="PTHR33785">
    <property type="entry name" value="OS06G0550800 PROTEIN"/>
    <property type="match status" value="1"/>
</dbReference>
<dbReference type="AlphaFoldDB" id="A0A1D1YPC3"/>
<reference evidence="2" key="1">
    <citation type="submission" date="2015-07" db="EMBL/GenBank/DDBJ databases">
        <title>Transcriptome Assembly of Anthurium amnicola.</title>
        <authorList>
            <person name="Suzuki J."/>
        </authorList>
    </citation>
    <scope>NUCLEOTIDE SEQUENCE</scope>
</reference>
<protein>
    <submittedName>
        <fullName evidence="2">ATP-dependent protease ATPase subunit HslU</fullName>
    </submittedName>
</protein>
<keyword evidence="2" id="KW-0645">Protease</keyword>
<feature type="compositionally biased region" description="Basic residues" evidence="1">
    <location>
        <begin position="169"/>
        <end position="182"/>
    </location>
</feature>
<dbReference type="GO" id="GO:0008233">
    <property type="term" value="F:peptidase activity"/>
    <property type="evidence" value="ECO:0007669"/>
    <property type="project" value="UniProtKB-KW"/>
</dbReference>
<dbReference type="Pfam" id="PF07939">
    <property type="entry name" value="DUF1685"/>
    <property type="match status" value="1"/>
</dbReference>
<dbReference type="InterPro" id="IPR012881">
    <property type="entry name" value="DUF1685"/>
</dbReference>
<gene>
    <name evidence="2" type="primary">hslU_1</name>
    <name evidence="2" type="ORF">g.130866</name>
</gene>
<feature type="compositionally biased region" description="Polar residues" evidence="1">
    <location>
        <begin position="148"/>
        <end position="168"/>
    </location>
</feature>
<evidence type="ECO:0000313" key="2">
    <source>
        <dbReference type="EMBL" id="JAT56463.1"/>
    </source>
</evidence>
<feature type="non-terminal residue" evidence="2">
    <location>
        <position position="1"/>
    </location>
</feature>
<proteinExistence type="predicted"/>
<dbReference type="EMBL" id="GDJX01011473">
    <property type="protein sequence ID" value="JAT56463.1"/>
    <property type="molecule type" value="Transcribed_RNA"/>
</dbReference>
<keyword evidence="2" id="KW-0378">Hydrolase</keyword>
<dbReference type="GO" id="GO:0006508">
    <property type="term" value="P:proteolysis"/>
    <property type="evidence" value="ECO:0007669"/>
    <property type="project" value="UniProtKB-KW"/>
</dbReference>
<name>A0A1D1YPC3_9ARAE</name>
<feature type="compositionally biased region" description="Basic and acidic residues" evidence="1">
    <location>
        <begin position="115"/>
        <end position="126"/>
    </location>
</feature>
<feature type="region of interest" description="Disordered" evidence="1">
    <location>
        <begin position="99"/>
        <end position="187"/>
    </location>
</feature>
<organism evidence="2">
    <name type="scientific">Anthurium amnicola</name>
    <dbReference type="NCBI Taxonomy" id="1678845"/>
    <lineage>
        <taxon>Eukaryota</taxon>
        <taxon>Viridiplantae</taxon>
        <taxon>Streptophyta</taxon>
        <taxon>Embryophyta</taxon>
        <taxon>Tracheophyta</taxon>
        <taxon>Spermatophyta</taxon>
        <taxon>Magnoliopsida</taxon>
        <taxon>Liliopsida</taxon>
        <taxon>Araceae</taxon>
        <taxon>Pothoideae</taxon>
        <taxon>Potheae</taxon>
        <taxon>Anthurium</taxon>
    </lineage>
</organism>
<feature type="compositionally biased region" description="Low complexity" evidence="1">
    <location>
        <begin position="102"/>
        <end position="113"/>
    </location>
</feature>
<accession>A0A1D1YPC3</accession>
<dbReference type="PANTHER" id="PTHR33785:SF2">
    <property type="entry name" value="DUF1685 DOMAIN-CONTAINING PROTEIN"/>
    <property type="match status" value="1"/>
</dbReference>
<sequence length="293" mass="32522">RHPPCCYGHSFLLLSLKTPRPIFVARPRLAQCLIDPLGALLWGVSTSTRVGGLSVSANAQTGMEDDCLQRLEEAMEGIWFHKNILLSGSIRVGFETTAETGSWASPPHPAAASVDKSHEKGRQESYRKKRPTRLNLVAGEHLFEMPTSPLNMSGHRPSSTENSPQSRNNSKRRARRTLRSHKSMSELEQDELKGCLDLGFVFHEEALSPRMMSVIPGLQRLGKRADGGGGGEQPREGEGARRPYLAEAWLINRPDSPLLNQRMLPASSMEGADMKRHIRFWAKTVASTIHQES</sequence>